<evidence type="ECO:0000259" key="2">
    <source>
        <dbReference type="SMART" id="SM00429"/>
    </source>
</evidence>
<dbReference type="InterPro" id="IPR013783">
    <property type="entry name" value="Ig-like_fold"/>
</dbReference>
<dbReference type="SMART" id="SM00429">
    <property type="entry name" value="IPT"/>
    <property type="match status" value="3"/>
</dbReference>
<feature type="non-terminal residue" evidence="3">
    <location>
        <position position="628"/>
    </location>
</feature>
<proteinExistence type="predicted"/>
<dbReference type="SUPFAM" id="SSF49503">
    <property type="entry name" value="Cupredoxins"/>
    <property type="match status" value="1"/>
</dbReference>
<evidence type="ECO:0000256" key="1">
    <source>
        <dbReference type="ARBA" id="ARBA00022729"/>
    </source>
</evidence>
<keyword evidence="1" id="KW-0732">Signal</keyword>
<gene>
    <name evidence="3" type="ORF">RIMI_LOCUS1423523</name>
</gene>
<dbReference type="EMBL" id="CAUEEQ010001847">
    <property type="protein sequence ID" value="CAJ0921031.1"/>
    <property type="molecule type" value="Genomic_DNA"/>
</dbReference>
<dbReference type="InterPro" id="IPR008972">
    <property type="entry name" value="Cupredoxin"/>
</dbReference>
<accession>A0ABN9KRJ1</accession>
<reference evidence="3" key="1">
    <citation type="submission" date="2023-07" db="EMBL/GenBank/DDBJ databases">
        <authorList>
            <person name="Stuckert A."/>
        </authorList>
    </citation>
    <scope>NUCLEOTIDE SEQUENCE</scope>
</reference>
<dbReference type="Pfam" id="PF01833">
    <property type="entry name" value="TIG"/>
    <property type="match status" value="5"/>
</dbReference>
<dbReference type="SUPFAM" id="SSF81296">
    <property type="entry name" value="E set domains"/>
    <property type="match status" value="5"/>
</dbReference>
<organism evidence="3 4">
    <name type="scientific">Ranitomeya imitator</name>
    <name type="common">mimic poison frog</name>
    <dbReference type="NCBI Taxonomy" id="111125"/>
    <lineage>
        <taxon>Eukaryota</taxon>
        <taxon>Metazoa</taxon>
        <taxon>Chordata</taxon>
        <taxon>Craniata</taxon>
        <taxon>Vertebrata</taxon>
        <taxon>Euteleostomi</taxon>
        <taxon>Amphibia</taxon>
        <taxon>Batrachia</taxon>
        <taxon>Anura</taxon>
        <taxon>Neobatrachia</taxon>
        <taxon>Hyloidea</taxon>
        <taxon>Dendrobatidae</taxon>
        <taxon>Dendrobatinae</taxon>
        <taxon>Ranitomeya</taxon>
    </lineage>
</organism>
<dbReference type="InterPro" id="IPR052387">
    <property type="entry name" value="Fibrocystin"/>
</dbReference>
<protein>
    <recommendedName>
        <fullName evidence="2">IPT/TIG domain-containing protein</fullName>
    </recommendedName>
</protein>
<comment type="caution">
    <text evidence="3">The sequence shown here is derived from an EMBL/GenBank/DDBJ whole genome shotgun (WGS) entry which is preliminary data.</text>
</comment>
<sequence>MEKTRDQLCFSYTKRLTNDHDQRYDLAVIVVYGVGYAWSPSKLEISTGDTVVWQWVSQPLIQGIGYRVFSVSDPANLTYDGASFNSEARVPSGFFSYQFTSPGTYYYSSGYVNDAQTLYMQGVISVLPISDQNSPVHVYVGGMEATIASALIPSTTASDCVTPDPDCPELPSSPVSNTSIWFGFSDCYSPTITSITPNSGTIHDPITINGTGFSNLTCANQVLVGKYPCVVSSATENSLTCKVDPQDSMDIGVAEMVSLTVNNLGNGINTLGNEMDRRFALLPHIDYISPNNGSVTGSTRVTVHGSGFITGSTVVLWLNCNIVSINYTDIVCDTLPNDSQNVDFGVTVKGIAAQCIGSCSFTFSSERTPQVSSVYPTEVRNATMVTINGLGFGEDINDVIIYVGHIELELIDVNDTDVKGNIDPIPAGSYPVSVIVRSKGLAQGFFTLNSPAEATLMTPSGSVVGGTLLLIQGNGFHPTNTRVQVDGAPCPVTAVTPHSIQCITPPSTTAKTATININIPSASYPSLTFSYSETDTPTVTSVLPTTGPSGTNITVSGSGFGLDTSKMTVTIGNATCTIIAASDIQLSCTVGDHWGGTFPLSFQNEKGFARSTAKFTYDLSMTGVSPNK</sequence>
<dbReference type="InterPro" id="IPR014756">
    <property type="entry name" value="Ig_E-set"/>
</dbReference>
<feature type="domain" description="IPT/TIG" evidence="2">
    <location>
        <begin position="536"/>
        <end position="618"/>
    </location>
</feature>
<dbReference type="Gene3D" id="2.60.40.10">
    <property type="entry name" value="Immunoglobulins"/>
    <property type="match status" value="5"/>
</dbReference>
<feature type="domain" description="IPT/TIG" evidence="2">
    <location>
        <begin position="450"/>
        <end position="532"/>
    </location>
</feature>
<dbReference type="InterPro" id="IPR002909">
    <property type="entry name" value="IPT_dom"/>
</dbReference>
<name>A0ABN9KRJ1_9NEOB</name>
<evidence type="ECO:0000313" key="3">
    <source>
        <dbReference type="EMBL" id="CAJ0921031.1"/>
    </source>
</evidence>
<keyword evidence="4" id="KW-1185">Reference proteome</keyword>
<dbReference type="Proteomes" id="UP001176940">
    <property type="component" value="Unassembled WGS sequence"/>
</dbReference>
<dbReference type="Gene3D" id="2.60.40.420">
    <property type="entry name" value="Cupredoxins - blue copper proteins"/>
    <property type="match status" value="1"/>
</dbReference>
<dbReference type="PANTHER" id="PTHR46769:SF3">
    <property type="entry name" value="FIBROCYSTIN-L"/>
    <property type="match status" value="1"/>
</dbReference>
<dbReference type="CDD" id="cd00603">
    <property type="entry name" value="IPT_PCSR"/>
    <property type="match status" value="4"/>
</dbReference>
<feature type="domain" description="IPT/TIG" evidence="2">
    <location>
        <begin position="282"/>
        <end position="364"/>
    </location>
</feature>
<evidence type="ECO:0000313" key="4">
    <source>
        <dbReference type="Proteomes" id="UP001176940"/>
    </source>
</evidence>
<dbReference type="PANTHER" id="PTHR46769">
    <property type="entry name" value="POLYCYSTIC KIDNEY AND HEPATIC DISEASE 1 (AUTOSOMAL RECESSIVE)-LIKE 1"/>
    <property type="match status" value="1"/>
</dbReference>